<gene>
    <name evidence="3" type="ORF">INP51_10690</name>
</gene>
<dbReference type="Pfam" id="PF03816">
    <property type="entry name" value="LytR_cpsA_psr"/>
    <property type="match status" value="1"/>
</dbReference>
<keyword evidence="4" id="KW-1185">Reference proteome</keyword>
<name>A0A7M2RDT8_9FIRM</name>
<sequence length="351" mass="39725">MKRKKKKKMPLGVKILIAVLLVVVIVIGAGYAYAQHTLGKINKVTAEDNQKIDPSKETFETDEDMANEANSELQEIAPEDVTWPDLTEDIMKDKDVVNIMLIGQDRREGQGRQRSDSMMMATINKKKNTIQVTSFMRDLYVQIPGYSDNRMNAAYQFGGMELLDQVVEKNFGVHIDGNIEVDFEGFQSCIDLLGGIDLELSQKEADYITGKDQNVLYPQPRREDWDLSEGMNHMNGEQALVHARNRSIGNSDYERTNRQREVLMAAFDKAKKSDVNTILKLIDKGFPLLTTDLSHGDIMGYAMAVLTMGVNNVESYRIPQDGAFSPAIIRKMQVLVPDLENCRSYLQEKLY</sequence>
<dbReference type="PANTHER" id="PTHR33392:SF6">
    <property type="entry name" value="POLYISOPRENYL-TEICHOIC ACID--PEPTIDOGLYCAN TEICHOIC ACID TRANSFERASE TAGU"/>
    <property type="match status" value="1"/>
</dbReference>
<feature type="domain" description="Cell envelope-related transcriptional attenuator" evidence="2">
    <location>
        <begin position="114"/>
        <end position="271"/>
    </location>
</feature>
<evidence type="ECO:0000313" key="3">
    <source>
        <dbReference type="EMBL" id="QOV18479.1"/>
    </source>
</evidence>
<organism evidence="3 4">
    <name type="scientific">Blautia liquoris</name>
    <dbReference type="NCBI Taxonomy" id="2779518"/>
    <lineage>
        <taxon>Bacteria</taxon>
        <taxon>Bacillati</taxon>
        <taxon>Bacillota</taxon>
        <taxon>Clostridia</taxon>
        <taxon>Lachnospirales</taxon>
        <taxon>Lachnospiraceae</taxon>
        <taxon>Blautia</taxon>
    </lineage>
</organism>
<dbReference type="Gene3D" id="3.40.630.190">
    <property type="entry name" value="LCP protein"/>
    <property type="match status" value="1"/>
</dbReference>
<comment type="similarity">
    <text evidence="1">Belongs to the LytR/CpsA/Psr (LCP) family.</text>
</comment>
<dbReference type="RefSeq" id="WP_193734841.1">
    <property type="nucleotide sequence ID" value="NZ_CP063304.1"/>
</dbReference>
<protein>
    <submittedName>
        <fullName evidence="3">LCP family protein</fullName>
    </submittedName>
</protein>
<dbReference type="InterPro" id="IPR050922">
    <property type="entry name" value="LytR/CpsA/Psr_CW_biosynth"/>
</dbReference>
<proteinExistence type="inferred from homology"/>
<evidence type="ECO:0000256" key="1">
    <source>
        <dbReference type="ARBA" id="ARBA00006068"/>
    </source>
</evidence>
<dbReference type="NCBIfam" id="TIGR00350">
    <property type="entry name" value="lytR_cpsA_psr"/>
    <property type="match status" value="1"/>
</dbReference>
<evidence type="ECO:0000313" key="4">
    <source>
        <dbReference type="Proteomes" id="UP000593601"/>
    </source>
</evidence>
<dbReference type="InterPro" id="IPR004474">
    <property type="entry name" value="LytR_CpsA_psr"/>
</dbReference>
<dbReference type="Proteomes" id="UP000593601">
    <property type="component" value="Chromosome"/>
</dbReference>
<dbReference type="PANTHER" id="PTHR33392">
    <property type="entry name" value="POLYISOPRENYL-TEICHOIC ACID--PEPTIDOGLYCAN TEICHOIC ACID TRANSFERASE TAGU"/>
    <property type="match status" value="1"/>
</dbReference>
<reference evidence="3 4" key="1">
    <citation type="submission" date="2020-10" db="EMBL/GenBank/DDBJ databases">
        <title>Blautia liquoris sp.nov., isolated from the mud in a fermentation cellar used for the production of Chinese strong-flavoured liquor.</title>
        <authorList>
            <person name="Lu L."/>
        </authorList>
    </citation>
    <scope>NUCLEOTIDE SEQUENCE [LARGE SCALE GENOMIC DNA]</scope>
    <source>
        <strain evidence="3 4">LZLJ-3</strain>
    </source>
</reference>
<dbReference type="EMBL" id="CP063304">
    <property type="protein sequence ID" value="QOV18479.1"/>
    <property type="molecule type" value="Genomic_DNA"/>
</dbReference>
<dbReference type="KEGG" id="bliq:INP51_10690"/>
<evidence type="ECO:0000259" key="2">
    <source>
        <dbReference type="Pfam" id="PF03816"/>
    </source>
</evidence>
<dbReference type="AlphaFoldDB" id="A0A7M2RDT8"/>
<accession>A0A7M2RDT8</accession>